<evidence type="ECO:0008006" key="4">
    <source>
        <dbReference type="Google" id="ProtNLM"/>
    </source>
</evidence>
<dbReference type="RefSeq" id="WP_014235788.1">
    <property type="nucleotide sequence ID" value="NZ_SHKM01000002.1"/>
</dbReference>
<keyword evidence="1" id="KW-0732">Signal</keyword>
<keyword evidence="3" id="KW-1185">Reference proteome</keyword>
<feature type="chain" id="PRO_5046170666" description="Secreted protein" evidence="1">
    <location>
        <begin position="22"/>
        <end position="118"/>
    </location>
</feature>
<evidence type="ECO:0000313" key="2">
    <source>
        <dbReference type="EMBL" id="RZT76572.1"/>
    </source>
</evidence>
<comment type="caution">
    <text evidence="2">The sequence shown here is derived from an EMBL/GenBank/DDBJ whole genome shotgun (WGS) entry which is preliminary data.</text>
</comment>
<feature type="signal peptide" evidence="1">
    <location>
        <begin position="1"/>
        <end position="21"/>
    </location>
</feature>
<evidence type="ECO:0000256" key="1">
    <source>
        <dbReference type="SAM" id="SignalP"/>
    </source>
</evidence>
<gene>
    <name evidence="2" type="ORF">EV678_2450</name>
</gene>
<sequence>MRRLALLLLPLSLLAAQPARAADLSPESVLQALTELGRLNGTALACGQKEVVARIKGLVIQRAPKTRQYGEAFEGATQNAFLERSRQGGTCPAAPELARKAEALAEQLPPASADAVAR</sequence>
<evidence type="ECO:0000313" key="3">
    <source>
        <dbReference type="Proteomes" id="UP000292136"/>
    </source>
</evidence>
<proteinExistence type="predicted"/>
<reference evidence="2 3" key="1">
    <citation type="submission" date="2019-02" db="EMBL/GenBank/DDBJ databases">
        <title>Genomic Encyclopedia of Type Strains, Phase IV (KMG-IV): sequencing the most valuable type-strain genomes for metagenomic binning, comparative biology and taxonomic classification.</title>
        <authorList>
            <person name="Goeker M."/>
        </authorList>
    </citation>
    <scope>NUCLEOTIDE SEQUENCE [LARGE SCALE GENOMIC DNA]</scope>
    <source>
        <strain evidence="2 3">DSM 21223</strain>
    </source>
</reference>
<dbReference type="EMBL" id="SHKM01000002">
    <property type="protein sequence ID" value="RZT76572.1"/>
    <property type="molecule type" value="Genomic_DNA"/>
</dbReference>
<dbReference type="Proteomes" id="UP000292136">
    <property type="component" value="Unassembled WGS sequence"/>
</dbReference>
<accession>A0ABY0INW5</accession>
<organism evidence="2 3">
    <name type="scientific">Azospira oryzae</name>
    <dbReference type="NCBI Taxonomy" id="146939"/>
    <lineage>
        <taxon>Bacteria</taxon>
        <taxon>Pseudomonadati</taxon>
        <taxon>Pseudomonadota</taxon>
        <taxon>Betaproteobacteria</taxon>
        <taxon>Rhodocyclales</taxon>
        <taxon>Rhodocyclaceae</taxon>
        <taxon>Azospira</taxon>
    </lineage>
</organism>
<protein>
    <recommendedName>
        <fullName evidence="4">Secreted protein</fullName>
    </recommendedName>
</protein>
<name>A0ABY0INW5_9RHOO</name>